<keyword evidence="3" id="KW-1185">Reference proteome</keyword>
<organism evidence="2 3">
    <name type="scientific">Homarus americanus</name>
    <name type="common">American lobster</name>
    <dbReference type="NCBI Taxonomy" id="6706"/>
    <lineage>
        <taxon>Eukaryota</taxon>
        <taxon>Metazoa</taxon>
        <taxon>Ecdysozoa</taxon>
        <taxon>Arthropoda</taxon>
        <taxon>Crustacea</taxon>
        <taxon>Multicrustacea</taxon>
        <taxon>Malacostraca</taxon>
        <taxon>Eumalacostraca</taxon>
        <taxon>Eucarida</taxon>
        <taxon>Decapoda</taxon>
        <taxon>Pleocyemata</taxon>
        <taxon>Astacidea</taxon>
        <taxon>Nephropoidea</taxon>
        <taxon>Nephropidae</taxon>
        <taxon>Homarus</taxon>
    </lineage>
</organism>
<dbReference type="EMBL" id="JAHLQT010034856">
    <property type="protein sequence ID" value="KAG7158500.1"/>
    <property type="molecule type" value="Genomic_DNA"/>
</dbReference>
<evidence type="ECO:0000313" key="2">
    <source>
        <dbReference type="EMBL" id="KAG7158500.1"/>
    </source>
</evidence>
<feature type="non-terminal residue" evidence="2">
    <location>
        <position position="401"/>
    </location>
</feature>
<feature type="non-terminal residue" evidence="2">
    <location>
        <position position="1"/>
    </location>
</feature>
<feature type="region of interest" description="Disordered" evidence="1">
    <location>
        <begin position="273"/>
        <end position="314"/>
    </location>
</feature>
<feature type="compositionally biased region" description="Gly residues" evidence="1">
    <location>
        <begin position="281"/>
        <end position="298"/>
    </location>
</feature>
<proteinExistence type="predicted"/>
<evidence type="ECO:0000256" key="1">
    <source>
        <dbReference type="SAM" id="MobiDB-lite"/>
    </source>
</evidence>
<feature type="region of interest" description="Disordered" evidence="1">
    <location>
        <begin position="1"/>
        <end position="29"/>
    </location>
</feature>
<feature type="compositionally biased region" description="Polar residues" evidence="1">
    <location>
        <begin position="109"/>
        <end position="145"/>
    </location>
</feature>
<reference evidence="2" key="1">
    <citation type="journal article" date="2021" name="Sci. Adv.">
        <title>The American lobster genome reveals insights on longevity, neural, and immune adaptations.</title>
        <authorList>
            <person name="Polinski J.M."/>
            <person name="Zimin A.V."/>
            <person name="Clark K.F."/>
            <person name="Kohn A.B."/>
            <person name="Sadowski N."/>
            <person name="Timp W."/>
            <person name="Ptitsyn A."/>
            <person name="Khanna P."/>
            <person name="Romanova D.Y."/>
            <person name="Williams P."/>
            <person name="Greenwood S.J."/>
            <person name="Moroz L.L."/>
            <person name="Walt D.R."/>
            <person name="Bodnar A.G."/>
        </authorList>
    </citation>
    <scope>NUCLEOTIDE SEQUENCE</scope>
    <source>
        <strain evidence="2">GMGI-L3</strain>
    </source>
</reference>
<dbReference type="AlphaFoldDB" id="A0A8J5JMY6"/>
<gene>
    <name evidence="2" type="primary">MUC2-L6</name>
    <name evidence="2" type="ORF">Hamer_G021051</name>
</gene>
<comment type="caution">
    <text evidence="2">The sequence shown here is derived from an EMBL/GenBank/DDBJ whole genome shotgun (WGS) entry which is preliminary data.</text>
</comment>
<sequence>EDPPPPLPVATTTCHSSAHTSVPSPSPHSSRLASVILVASVTSVSCDVLKCDILVPRLDCGVVPSQRNVSPNSGTIQFPAYPSPFSRHLTPSPYSQLVSLSPRSEHDSPSTCSRQASLSPYSQQDSLSPYSKQTSRSPHSQQVLPSPQPLEASPSSVSQHLPPDVLPPPPQTQRTHSGSPWSCTVKVSSRSQEPLPSAGSSVASRSIPSSSLATSNQDRVDVDACDTRGGDWKGGRGKKRGMLGMVLSVVGDCMKAVEPAQRNLIEDPELVLEASEESGRSQGGGGSQLRDAGQGGRSEGQRVSQQHHHNGASNNLYIIDEFRGVEEDFHYCPQYTPGVTSHSLDVANVHVNNNNHHHHHVAAKKKGKVVKESTSRRPLVLVFSSHRGSSRTANKRFRSSS</sequence>
<feature type="compositionally biased region" description="Low complexity" evidence="1">
    <location>
        <begin position="10"/>
        <end position="29"/>
    </location>
</feature>
<dbReference type="Proteomes" id="UP000747542">
    <property type="component" value="Unassembled WGS sequence"/>
</dbReference>
<name>A0A8J5JMY6_HOMAM</name>
<feature type="compositionally biased region" description="Low complexity" evidence="1">
    <location>
        <begin position="197"/>
        <end position="215"/>
    </location>
</feature>
<feature type="compositionally biased region" description="Polar residues" evidence="1">
    <location>
        <begin position="172"/>
        <end position="194"/>
    </location>
</feature>
<evidence type="ECO:0000313" key="3">
    <source>
        <dbReference type="Proteomes" id="UP000747542"/>
    </source>
</evidence>
<feature type="region of interest" description="Disordered" evidence="1">
    <location>
        <begin position="94"/>
        <end position="239"/>
    </location>
</feature>
<accession>A0A8J5JMY6</accession>
<feature type="compositionally biased region" description="Basic and acidic residues" evidence="1">
    <location>
        <begin position="218"/>
        <end position="234"/>
    </location>
</feature>
<protein>
    <submittedName>
        <fullName evidence="2">Putative Mucin-2-like 6</fullName>
    </submittedName>
</protein>